<keyword evidence="2" id="KW-1185">Reference proteome</keyword>
<sequence>MESRTHHDSTGISVQSAANTWSLLAPTGGVQSREECGRGGEAAGSIEEAYIRALQEALAITSAMPDPCCGTGQGMLAKEPNATARTATAGRTAAAAVQRARSECCAIVVEMALRSTQLVGASP</sequence>
<dbReference type="AlphaFoldDB" id="A0A9P0H4W6"/>
<proteinExistence type="predicted"/>
<evidence type="ECO:0000313" key="1">
    <source>
        <dbReference type="EMBL" id="CAH1394982.1"/>
    </source>
</evidence>
<protein>
    <submittedName>
        <fullName evidence="1">Uncharacterized protein</fullName>
    </submittedName>
</protein>
<evidence type="ECO:0000313" key="2">
    <source>
        <dbReference type="Proteomes" id="UP001152798"/>
    </source>
</evidence>
<name>A0A9P0H4W6_NEZVI</name>
<accession>A0A9P0H4W6</accession>
<dbReference type="Proteomes" id="UP001152798">
    <property type="component" value="Chromosome 3"/>
</dbReference>
<dbReference type="EMBL" id="OV725079">
    <property type="protein sequence ID" value="CAH1394982.1"/>
    <property type="molecule type" value="Genomic_DNA"/>
</dbReference>
<organism evidence="1 2">
    <name type="scientific">Nezara viridula</name>
    <name type="common">Southern green stink bug</name>
    <name type="synonym">Cimex viridulus</name>
    <dbReference type="NCBI Taxonomy" id="85310"/>
    <lineage>
        <taxon>Eukaryota</taxon>
        <taxon>Metazoa</taxon>
        <taxon>Ecdysozoa</taxon>
        <taxon>Arthropoda</taxon>
        <taxon>Hexapoda</taxon>
        <taxon>Insecta</taxon>
        <taxon>Pterygota</taxon>
        <taxon>Neoptera</taxon>
        <taxon>Paraneoptera</taxon>
        <taxon>Hemiptera</taxon>
        <taxon>Heteroptera</taxon>
        <taxon>Panheteroptera</taxon>
        <taxon>Pentatomomorpha</taxon>
        <taxon>Pentatomoidea</taxon>
        <taxon>Pentatomidae</taxon>
        <taxon>Pentatominae</taxon>
        <taxon>Nezara</taxon>
    </lineage>
</organism>
<reference evidence="1" key="1">
    <citation type="submission" date="2022-01" db="EMBL/GenBank/DDBJ databases">
        <authorList>
            <person name="King R."/>
        </authorList>
    </citation>
    <scope>NUCLEOTIDE SEQUENCE</scope>
</reference>
<gene>
    <name evidence="1" type="ORF">NEZAVI_LOCUS5337</name>
</gene>